<keyword evidence="2" id="KW-0560">Oxidoreductase</keyword>
<evidence type="ECO:0000313" key="2">
    <source>
        <dbReference type="EMBL" id="XCM39479.1"/>
    </source>
</evidence>
<dbReference type="InterPro" id="IPR011008">
    <property type="entry name" value="Dimeric_a/b-barrel"/>
</dbReference>
<dbReference type="EMBL" id="CP159837">
    <property type="protein sequence ID" value="XCM39479.1"/>
    <property type="molecule type" value="Genomic_DNA"/>
</dbReference>
<organism evidence="2">
    <name type="scientific">Planktothricoides raciborskii GIHE-MW2</name>
    <dbReference type="NCBI Taxonomy" id="2792601"/>
    <lineage>
        <taxon>Bacteria</taxon>
        <taxon>Bacillati</taxon>
        <taxon>Cyanobacteriota</taxon>
        <taxon>Cyanophyceae</taxon>
        <taxon>Oscillatoriophycideae</taxon>
        <taxon>Oscillatoriales</taxon>
        <taxon>Oscillatoriaceae</taxon>
        <taxon>Planktothricoides</taxon>
    </lineage>
</organism>
<proteinExistence type="predicted"/>
<dbReference type="GO" id="GO:0004497">
    <property type="term" value="F:monooxygenase activity"/>
    <property type="evidence" value="ECO:0007669"/>
    <property type="project" value="UniProtKB-KW"/>
</dbReference>
<keyword evidence="2" id="KW-0503">Monooxygenase</keyword>
<protein>
    <submittedName>
        <fullName evidence="2">Antibiotic biosynthesis monooxygenase</fullName>
    </submittedName>
</protein>
<name>A0AAU8JJM2_9CYAN</name>
<reference evidence="2" key="1">
    <citation type="submission" date="2024-07" db="EMBL/GenBank/DDBJ databases">
        <authorList>
            <person name="Kim Y.J."/>
            <person name="Jeong J.Y."/>
        </authorList>
    </citation>
    <scope>NUCLEOTIDE SEQUENCE</scope>
    <source>
        <strain evidence="2">GIHE-MW2</strain>
    </source>
</reference>
<dbReference type="AlphaFoldDB" id="A0AAU8JJM2"/>
<accession>A0AAU8JJM2</accession>
<evidence type="ECO:0000259" key="1">
    <source>
        <dbReference type="Pfam" id="PF03992"/>
    </source>
</evidence>
<dbReference type="InterPro" id="IPR007138">
    <property type="entry name" value="ABM_dom"/>
</dbReference>
<dbReference type="Gene3D" id="3.30.70.100">
    <property type="match status" value="1"/>
</dbReference>
<dbReference type="Pfam" id="PF03992">
    <property type="entry name" value="ABM"/>
    <property type="match status" value="1"/>
</dbReference>
<gene>
    <name evidence="2" type="ORF">ABWT76_002412</name>
</gene>
<dbReference type="RefSeq" id="WP_054469630.1">
    <property type="nucleotide sequence ID" value="NZ_CP159837.1"/>
</dbReference>
<sequence length="112" mass="12608">MSDFHDFLKRQYAYVAIGEFKPGKFEEAKNLYEQAVATYTKEGFDGAYLLQEPGTDKGIAIIFWESAADMEANKSDAHQALLEKMGHLFVKPPITNFNEVVSEIEPKALSMV</sequence>
<feature type="domain" description="ABM" evidence="1">
    <location>
        <begin position="20"/>
        <end position="81"/>
    </location>
</feature>
<dbReference type="SUPFAM" id="SSF54909">
    <property type="entry name" value="Dimeric alpha+beta barrel"/>
    <property type="match status" value="1"/>
</dbReference>